<protein>
    <submittedName>
        <fullName evidence="1">Uncharacterized protein</fullName>
    </submittedName>
</protein>
<dbReference type="AlphaFoldDB" id="A0A383CRS5"/>
<reference evidence="1" key="1">
    <citation type="submission" date="2018-05" db="EMBL/GenBank/DDBJ databases">
        <authorList>
            <person name="Lanie J.A."/>
            <person name="Ng W.-L."/>
            <person name="Kazmierczak K.M."/>
            <person name="Andrzejewski T.M."/>
            <person name="Davidsen T.M."/>
            <person name="Wayne K.J."/>
            <person name="Tettelin H."/>
            <person name="Glass J.I."/>
            <person name="Rusch D."/>
            <person name="Podicherti R."/>
            <person name="Tsui H.-C.T."/>
            <person name="Winkler M.E."/>
        </authorList>
    </citation>
    <scope>NUCLEOTIDE SEQUENCE</scope>
</reference>
<name>A0A383CRS5_9ZZZZ</name>
<organism evidence="1">
    <name type="scientific">marine metagenome</name>
    <dbReference type="NCBI Taxonomy" id="408172"/>
    <lineage>
        <taxon>unclassified sequences</taxon>
        <taxon>metagenomes</taxon>
        <taxon>ecological metagenomes</taxon>
    </lineage>
</organism>
<accession>A0A383CRS5</accession>
<evidence type="ECO:0000313" key="1">
    <source>
        <dbReference type="EMBL" id="SVE34902.1"/>
    </source>
</evidence>
<proteinExistence type="predicted"/>
<gene>
    <name evidence="1" type="ORF">METZ01_LOCUS487756</name>
</gene>
<dbReference type="EMBL" id="UINC01211132">
    <property type="protein sequence ID" value="SVE34902.1"/>
    <property type="molecule type" value="Genomic_DNA"/>
</dbReference>
<feature type="non-terminal residue" evidence="1">
    <location>
        <position position="44"/>
    </location>
</feature>
<feature type="non-terminal residue" evidence="1">
    <location>
        <position position="1"/>
    </location>
</feature>
<sequence length="44" mass="4256">VDVALCVAAVAAASSGRGAQRSCLDTQLFDGVGLAADPAAIARP</sequence>